<dbReference type="OrthoDB" id="10567149at2759"/>
<reference evidence="1 2" key="1">
    <citation type="journal article" date="2020" name="IScience">
        <title>Genome Sequencing of the Endangered Kingdonia uniflora (Circaeasteraceae, Ranunculales) Reveals Potential Mechanisms of Evolutionary Specialization.</title>
        <authorList>
            <person name="Sun Y."/>
            <person name="Deng T."/>
            <person name="Zhang A."/>
            <person name="Moore M.J."/>
            <person name="Landis J.B."/>
            <person name="Lin N."/>
            <person name="Zhang H."/>
            <person name="Zhang X."/>
            <person name="Huang J."/>
            <person name="Zhang X."/>
            <person name="Sun H."/>
            <person name="Wang H."/>
        </authorList>
    </citation>
    <scope>NUCLEOTIDE SEQUENCE [LARGE SCALE GENOMIC DNA]</scope>
    <source>
        <strain evidence="1">TB1705</strain>
        <tissue evidence="1">Leaf</tissue>
    </source>
</reference>
<evidence type="ECO:0008006" key="3">
    <source>
        <dbReference type="Google" id="ProtNLM"/>
    </source>
</evidence>
<keyword evidence="2" id="KW-1185">Reference proteome</keyword>
<dbReference type="Gene3D" id="3.20.20.100">
    <property type="entry name" value="NADP-dependent oxidoreductase domain"/>
    <property type="match status" value="1"/>
</dbReference>
<evidence type="ECO:0000313" key="2">
    <source>
        <dbReference type="Proteomes" id="UP000541444"/>
    </source>
</evidence>
<sequence length="213" mass="25185">IRGCNQLKELSHNFQNVNWIMSTLREIKTFDGSNSKIRCLKHINEKPHSFSESAKGWNSYLDESSEPGVQRDSSSKLLGQSLCTHSKLLDARKRSNLLSRDVHMKRWLYRKSDTSYKRVEEFLDFSLKDIMKENNFDFFVAEIESRVKNGYYLGYDLSSVKEDISRMCRDLEYLDLYLIHWPLSSKPGKYEYPIPKEELLLMNFKSVWKAMEE</sequence>
<accession>A0A7J7M891</accession>
<evidence type="ECO:0000313" key="1">
    <source>
        <dbReference type="EMBL" id="KAF6151086.1"/>
    </source>
</evidence>
<dbReference type="Proteomes" id="UP000541444">
    <property type="component" value="Unassembled WGS sequence"/>
</dbReference>
<dbReference type="PANTHER" id="PTHR46655:SF1">
    <property type="entry name" value="HISTONE-LYSINE N-METHYLTRANSFERASE ATXR3"/>
    <property type="match status" value="1"/>
</dbReference>
<organism evidence="1 2">
    <name type="scientific">Kingdonia uniflora</name>
    <dbReference type="NCBI Taxonomy" id="39325"/>
    <lineage>
        <taxon>Eukaryota</taxon>
        <taxon>Viridiplantae</taxon>
        <taxon>Streptophyta</taxon>
        <taxon>Embryophyta</taxon>
        <taxon>Tracheophyta</taxon>
        <taxon>Spermatophyta</taxon>
        <taxon>Magnoliopsida</taxon>
        <taxon>Ranunculales</taxon>
        <taxon>Circaeasteraceae</taxon>
        <taxon>Kingdonia</taxon>
    </lineage>
</organism>
<proteinExistence type="predicted"/>
<name>A0A7J7M891_9MAGN</name>
<dbReference type="AlphaFoldDB" id="A0A7J7M891"/>
<dbReference type="SUPFAM" id="SSF51430">
    <property type="entry name" value="NAD(P)-linked oxidoreductase"/>
    <property type="match status" value="1"/>
</dbReference>
<gene>
    <name evidence="1" type="ORF">GIB67_042421</name>
</gene>
<dbReference type="EMBL" id="JACGCM010001717">
    <property type="protein sequence ID" value="KAF6151086.1"/>
    <property type="molecule type" value="Genomic_DNA"/>
</dbReference>
<protein>
    <recommendedName>
        <fullName evidence="3">NADP-dependent oxidoreductase domain-containing protein</fullName>
    </recommendedName>
</protein>
<feature type="non-terminal residue" evidence="1">
    <location>
        <position position="1"/>
    </location>
</feature>
<comment type="caution">
    <text evidence="1">The sequence shown here is derived from an EMBL/GenBank/DDBJ whole genome shotgun (WGS) entry which is preliminary data.</text>
</comment>
<dbReference type="InterPro" id="IPR036812">
    <property type="entry name" value="NAD(P)_OxRdtase_dom_sf"/>
</dbReference>
<dbReference type="PANTHER" id="PTHR46655">
    <property type="entry name" value="HISTONE-LYSINE N-METHYLTRANSFERASE ATXR3"/>
    <property type="match status" value="1"/>
</dbReference>